<keyword evidence="1" id="KW-0547">Nucleotide-binding</keyword>
<dbReference type="RefSeq" id="WP_344002743.1">
    <property type="nucleotide sequence ID" value="NZ_BAAAMY010000001.1"/>
</dbReference>
<evidence type="ECO:0000256" key="5">
    <source>
        <dbReference type="SAM" id="MobiDB-lite"/>
    </source>
</evidence>
<name>A0ABN2NWV3_9ACTN</name>
<evidence type="ECO:0000256" key="1">
    <source>
        <dbReference type="ARBA" id="ARBA00022741"/>
    </source>
</evidence>
<dbReference type="Gene3D" id="1.10.10.60">
    <property type="entry name" value="Homeodomain-like"/>
    <property type="match status" value="1"/>
</dbReference>
<dbReference type="InterPro" id="IPR029016">
    <property type="entry name" value="GAF-like_dom_sf"/>
</dbReference>
<dbReference type="Pfam" id="PF25601">
    <property type="entry name" value="AAA_lid_14"/>
    <property type="match status" value="1"/>
</dbReference>
<evidence type="ECO:0000256" key="3">
    <source>
        <dbReference type="ARBA" id="ARBA00023015"/>
    </source>
</evidence>
<evidence type="ECO:0000256" key="2">
    <source>
        <dbReference type="ARBA" id="ARBA00022840"/>
    </source>
</evidence>
<dbReference type="Proteomes" id="UP001501612">
    <property type="component" value="Unassembled WGS sequence"/>
</dbReference>
<keyword evidence="3" id="KW-0805">Transcription regulation</keyword>
<feature type="region of interest" description="Disordered" evidence="5">
    <location>
        <begin position="1"/>
        <end position="21"/>
    </location>
</feature>
<dbReference type="InterPro" id="IPR002078">
    <property type="entry name" value="Sigma_54_int"/>
</dbReference>
<evidence type="ECO:0000313" key="7">
    <source>
        <dbReference type="EMBL" id="GAA1905713.1"/>
    </source>
</evidence>
<dbReference type="PANTHER" id="PTHR32071:SF122">
    <property type="entry name" value="SIGMA FACTOR"/>
    <property type="match status" value="1"/>
</dbReference>
<dbReference type="Gene3D" id="3.30.450.40">
    <property type="match status" value="1"/>
</dbReference>
<evidence type="ECO:0000256" key="4">
    <source>
        <dbReference type="ARBA" id="ARBA00023163"/>
    </source>
</evidence>
<feature type="domain" description="Sigma-54 factor interaction" evidence="6">
    <location>
        <begin position="425"/>
        <end position="484"/>
    </location>
</feature>
<dbReference type="PRINTS" id="PR01590">
    <property type="entry name" value="HTHFIS"/>
</dbReference>
<dbReference type="EMBL" id="BAAAMY010000001">
    <property type="protein sequence ID" value="GAA1905713.1"/>
    <property type="molecule type" value="Genomic_DNA"/>
</dbReference>
<accession>A0ABN2NWV3</accession>
<dbReference type="InterPro" id="IPR002197">
    <property type="entry name" value="HTH_Fis"/>
</dbReference>
<dbReference type="InterPro" id="IPR009057">
    <property type="entry name" value="Homeodomain-like_sf"/>
</dbReference>
<comment type="caution">
    <text evidence="7">The sequence shown here is derived from an EMBL/GenBank/DDBJ whole genome shotgun (WGS) entry which is preliminary data.</text>
</comment>
<dbReference type="SUPFAM" id="SSF52540">
    <property type="entry name" value="P-loop containing nucleoside triphosphate hydrolases"/>
    <property type="match status" value="1"/>
</dbReference>
<keyword evidence="2" id="KW-0067">ATP-binding</keyword>
<organism evidence="7 8">
    <name type="scientific">Nocardioides lentus</name>
    <dbReference type="NCBI Taxonomy" id="338077"/>
    <lineage>
        <taxon>Bacteria</taxon>
        <taxon>Bacillati</taxon>
        <taxon>Actinomycetota</taxon>
        <taxon>Actinomycetes</taxon>
        <taxon>Propionibacteriales</taxon>
        <taxon>Nocardioidaceae</taxon>
        <taxon>Nocardioides</taxon>
    </lineage>
</organism>
<keyword evidence="4" id="KW-0804">Transcription</keyword>
<dbReference type="Pfam" id="PF02954">
    <property type="entry name" value="HTH_8"/>
    <property type="match status" value="1"/>
</dbReference>
<keyword evidence="8" id="KW-1185">Reference proteome</keyword>
<dbReference type="Gene3D" id="3.40.50.300">
    <property type="entry name" value="P-loop containing nucleotide triphosphate hydrolases"/>
    <property type="match status" value="1"/>
</dbReference>
<evidence type="ECO:0000259" key="6">
    <source>
        <dbReference type="PROSITE" id="PS50045"/>
    </source>
</evidence>
<proteinExistence type="predicted"/>
<dbReference type="PANTHER" id="PTHR32071">
    <property type="entry name" value="TRANSCRIPTIONAL REGULATORY PROTEIN"/>
    <property type="match status" value="1"/>
</dbReference>
<gene>
    <name evidence="7" type="ORF">GCM10009737_03150</name>
</gene>
<feature type="compositionally biased region" description="Basic and acidic residues" evidence="5">
    <location>
        <begin position="10"/>
        <end position="21"/>
    </location>
</feature>
<dbReference type="Gene3D" id="1.10.8.60">
    <property type="match status" value="1"/>
</dbReference>
<reference evidence="7 8" key="1">
    <citation type="journal article" date="2019" name="Int. J. Syst. Evol. Microbiol.">
        <title>The Global Catalogue of Microorganisms (GCM) 10K type strain sequencing project: providing services to taxonomists for standard genome sequencing and annotation.</title>
        <authorList>
            <consortium name="The Broad Institute Genomics Platform"/>
            <consortium name="The Broad Institute Genome Sequencing Center for Infectious Disease"/>
            <person name="Wu L."/>
            <person name="Ma J."/>
        </authorList>
    </citation>
    <scope>NUCLEOTIDE SEQUENCE [LARGE SCALE GENOMIC DNA]</scope>
    <source>
        <strain evidence="7 8">JCM 14046</strain>
    </source>
</reference>
<dbReference type="PROSITE" id="PS50045">
    <property type="entry name" value="SIGMA54_INTERACT_4"/>
    <property type="match status" value="1"/>
</dbReference>
<sequence>MSGPPISPASRREPASQRDEIAESWRRTELAGLDPASALTRITYGAVDAADRLLAAAAPVLEDLDARLAGTRISTMLLDADGRVVTRSCGDQRVLRAFDHVGVDVGASLLEESVGTTAPGVVLETRTGVSVHGEEHFAVALRPFSCYAQPVIHPTTRRVEGVLDVTTLATEANPLLVPLVARAVADIEQRLLDGARIADRELLAAFQAAGRRRPLVAVGHDLLMSNEAALDLLDATDLAVLRGMAADAGDGSRTPLVLASGREVRVHASRVGGSRGGALLAVEAPGENRQRTRRLGRRTTGLAARPAAAAGPTGAAPVLVSGPPGSGRTTRAHELAEAPTSVLSSADALVGSVSAWARSFDVLVRSGRGTVVVDGADLLPPPLTDLVRRHLARAVAPRVVLVTGPVEELEGRAAALAGLCTRREQLLPLAGRRHDLPRLAGSLLRELGADPSLHLTPGALRALTAQEWPGNLVELRAVLAHVLERRSTGGVVVDDLPEGHRSHDPVRPLGAMERAERDAVVGALRAHGGNKVRAAADLGISRTTLYAKIRALRIAE</sequence>
<dbReference type="InterPro" id="IPR027417">
    <property type="entry name" value="P-loop_NTPase"/>
</dbReference>
<dbReference type="SUPFAM" id="SSF46689">
    <property type="entry name" value="Homeodomain-like"/>
    <property type="match status" value="1"/>
</dbReference>
<dbReference type="InterPro" id="IPR058031">
    <property type="entry name" value="AAA_lid_NorR"/>
</dbReference>
<protein>
    <submittedName>
        <fullName evidence="7">Helix-turn-helix domain-containing protein</fullName>
    </submittedName>
</protein>
<evidence type="ECO:0000313" key="8">
    <source>
        <dbReference type="Proteomes" id="UP001501612"/>
    </source>
</evidence>